<keyword evidence="2" id="KW-1185">Reference proteome</keyword>
<dbReference type="AlphaFoldDB" id="A0A9Q3FIF5"/>
<sequence length="163" mass="18330">MSLKAQTQFKTICNVWVITPNGATQQFGMLTFVDEMTSAPPPGHLTPLPCLLSRLNWLLHPRLILQTLSMLMCPHRPPDDTPRLPPISALTTPYAFTPLPLPSLCYQSSFPTWLQHRIPSLRSGGALPTWLQHSLPSLRLHSAFLTWLWGRVPSIHLRSALPK</sequence>
<dbReference type="EMBL" id="AVOT02044128">
    <property type="protein sequence ID" value="MBW0539494.1"/>
    <property type="molecule type" value="Genomic_DNA"/>
</dbReference>
<name>A0A9Q3FIF5_9BASI</name>
<organism evidence="1 2">
    <name type="scientific">Austropuccinia psidii MF-1</name>
    <dbReference type="NCBI Taxonomy" id="1389203"/>
    <lineage>
        <taxon>Eukaryota</taxon>
        <taxon>Fungi</taxon>
        <taxon>Dikarya</taxon>
        <taxon>Basidiomycota</taxon>
        <taxon>Pucciniomycotina</taxon>
        <taxon>Pucciniomycetes</taxon>
        <taxon>Pucciniales</taxon>
        <taxon>Sphaerophragmiaceae</taxon>
        <taxon>Austropuccinia</taxon>
    </lineage>
</organism>
<comment type="caution">
    <text evidence="1">The sequence shown here is derived from an EMBL/GenBank/DDBJ whole genome shotgun (WGS) entry which is preliminary data.</text>
</comment>
<evidence type="ECO:0000313" key="2">
    <source>
        <dbReference type="Proteomes" id="UP000765509"/>
    </source>
</evidence>
<proteinExistence type="predicted"/>
<gene>
    <name evidence="1" type="ORF">O181_079209</name>
</gene>
<protein>
    <submittedName>
        <fullName evidence="1">Uncharacterized protein</fullName>
    </submittedName>
</protein>
<dbReference type="Proteomes" id="UP000765509">
    <property type="component" value="Unassembled WGS sequence"/>
</dbReference>
<evidence type="ECO:0000313" key="1">
    <source>
        <dbReference type="EMBL" id="MBW0539494.1"/>
    </source>
</evidence>
<reference evidence="1" key="1">
    <citation type="submission" date="2021-03" db="EMBL/GenBank/DDBJ databases">
        <title>Draft genome sequence of rust myrtle Austropuccinia psidii MF-1, a brazilian biotype.</title>
        <authorList>
            <person name="Quecine M.C."/>
            <person name="Pachon D.M.R."/>
            <person name="Bonatelli M.L."/>
            <person name="Correr F.H."/>
            <person name="Franceschini L.M."/>
            <person name="Leite T.F."/>
            <person name="Margarido G.R.A."/>
            <person name="Almeida C.A."/>
            <person name="Ferrarezi J.A."/>
            <person name="Labate C.A."/>
        </authorList>
    </citation>
    <scope>NUCLEOTIDE SEQUENCE</scope>
    <source>
        <strain evidence="1">MF-1</strain>
    </source>
</reference>
<accession>A0A9Q3FIF5</accession>